<evidence type="ECO:0000313" key="1">
    <source>
        <dbReference type="EMBL" id="KAF7295707.1"/>
    </source>
</evidence>
<accession>A0A8H6SCB0</accession>
<dbReference type="EMBL" id="JACAZF010000009">
    <property type="protein sequence ID" value="KAF7295707.1"/>
    <property type="molecule type" value="Genomic_DNA"/>
</dbReference>
<dbReference type="RefSeq" id="XP_037217070.1">
    <property type="nucleotide sequence ID" value="XM_037367676.1"/>
</dbReference>
<evidence type="ECO:0000313" key="2">
    <source>
        <dbReference type="Proteomes" id="UP000636479"/>
    </source>
</evidence>
<dbReference type="AlphaFoldDB" id="A0A8H6SCB0"/>
<organism evidence="1 2">
    <name type="scientific">Mycena indigotica</name>
    <dbReference type="NCBI Taxonomy" id="2126181"/>
    <lineage>
        <taxon>Eukaryota</taxon>
        <taxon>Fungi</taxon>
        <taxon>Dikarya</taxon>
        <taxon>Basidiomycota</taxon>
        <taxon>Agaricomycotina</taxon>
        <taxon>Agaricomycetes</taxon>
        <taxon>Agaricomycetidae</taxon>
        <taxon>Agaricales</taxon>
        <taxon>Marasmiineae</taxon>
        <taxon>Mycenaceae</taxon>
        <taxon>Mycena</taxon>
    </lineage>
</organism>
<gene>
    <name evidence="1" type="ORF">MIND_01111100</name>
</gene>
<dbReference type="Proteomes" id="UP000636479">
    <property type="component" value="Unassembled WGS sequence"/>
</dbReference>
<protein>
    <submittedName>
        <fullName evidence="1">Uncharacterized protein</fullName>
    </submittedName>
</protein>
<reference evidence="1" key="1">
    <citation type="submission" date="2020-05" db="EMBL/GenBank/DDBJ databases">
        <title>Mycena genomes resolve the evolution of fungal bioluminescence.</title>
        <authorList>
            <person name="Tsai I.J."/>
        </authorList>
    </citation>
    <scope>NUCLEOTIDE SEQUENCE</scope>
    <source>
        <strain evidence="1">171206Taipei</strain>
    </source>
</reference>
<keyword evidence="2" id="KW-1185">Reference proteome</keyword>
<dbReference type="GeneID" id="59350192"/>
<proteinExistence type="predicted"/>
<comment type="caution">
    <text evidence="1">The sequence shown here is derived from an EMBL/GenBank/DDBJ whole genome shotgun (WGS) entry which is preliminary data.</text>
</comment>
<name>A0A8H6SCB0_9AGAR</name>
<sequence length="142" mass="16059">MRNRLALPSIVRNGAHMDGLGWKKVNKPGFGLRRPNYIAKNTRASISCRRRPTEEAQSVENAWAQQVNRKIIPRPYVVNLTTVYLLIRALDPTHRDYLRLLIASPLAMLIDSDQDLHSGCLKTRNHIMNGLVCFLGQRGNSG</sequence>